<evidence type="ECO:0000313" key="1">
    <source>
        <dbReference type="EMBL" id="GIM29601.1"/>
    </source>
</evidence>
<evidence type="ECO:0000313" key="2">
    <source>
        <dbReference type="Proteomes" id="UP000679179"/>
    </source>
</evidence>
<comment type="caution">
    <text evidence="1">The sequence shown here is derived from an EMBL/GenBank/DDBJ whole genome shotgun (WGS) entry which is preliminary data.</text>
</comment>
<proteinExistence type="predicted"/>
<gene>
    <name evidence="1" type="ORF">CPJCM30710_22670</name>
</gene>
<dbReference type="Proteomes" id="UP000679179">
    <property type="component" value="Unassembled WGS sequence"/>
</dbReference>
<name>A0A919S0B2_9CLOT</name>
<organism evidence="1 2">
    <name type="scientific">Clostridium polyendosporum</name>
    <dbReference type="NCBI Taxonomy" id="69208"/>
    <lineage>
        <taxon>Bacteria</taxon>
        <taxon>Bacillati</taxon>
        <taxon>Bacillota</taxon>
        <taxon>Clostridia</taxon>
        <taxon>Eubacteriales</taxon>
        <taxon>Clostridiaceae</taxon>
        <taxon>Clostridium</taxon>
    </lineage>
</organism>
<dbReference type="EMBL" id="BOPZ01000019">
    <property type="protein sequence ID" value="GIM29601.1"/>
    <property type="molecule type" value="Genomic_DNA"/>
</dbReference>
<keyword evidence="2" id="KW-1185">Reference proteome</keyword>
<protein>
    <submittedName>
        <fullName evidence="1">Uncharacterized protein</fullName>
    </submittedName>
</protein>
<dbReference type="AlphaFoldDB" id="A0A919S0B2"/>
<accession>A0A919S0B2</accession>
<sequence length="65" mass="7796">MTFTHSHHLIIDYHHLKRSYNKELKRSYNKEHIIFTTNISGVEYIVFINSHDNDIIVLAYRYASS</sequence>
<reference evidence="1" key="1">
    <citation type="submission" date="2021-03" db="EMBL/GenBank/DDBJ databases">
        <title>Taxonomic study of Clostridium polyendosporum from meadow-gley soil under rice.</title>
        <authorList>
            <person name="Kobayashi H."/>
            <person name="Tanizawa Y."/>
            <person name="Yagura M."/>
        </authorList>
    </citation>
    <scope>NUCLEOTIDE SEQUENCE</scope>
    <source>
        <strain evidence="1">JCM 30710</strain>
    </source>
</reference>